<reference evidence="10 11" key="1">
    <citation type="submission" date="2011-11" db="EMBL/GenBank/DDBJ databases">
        <title>Complete sequence of Spirochaeta sp. grapes.</title>
        <authorList>
            <consortium name="US DOE Joint Genome Institute"/>
            <person name="Lucas S."/>
            <person name="Han J."/>
            <person name="Lapidus A."/>
            <person name="Cheng J.-F."/>
            <person name="Goodwin L."/>
            <person name="Pitluck S."/>
            <person name="Peters L."/>
            <person name="Ovchinnikova G."/>
            <person name="Munk A.C."/>
            <person name="Detter J.C."/>
            <person name="Han C."/>
            <person name="Tapia R."/>
            <person name="Land M."/>
            <person name="Hauser L."/>
            <person name="Kyrpides N."/>
            <person name="Ivanova N."/>
            <person name="Pagani I."/>
            <person name="Ritalahtilisa K."/>
            <person name="Loeffler F."/>
            <person name="Woyke T."/>
        </authorList>
    </citation>
    <scope>NUCLEOTIDE SEQUENCE [LARGE SCALE GENOMIC DNA]</scope>
    <source>
        <strain evidence="11">ATCC BAA-1885 / DSM 22778 / Grapes</strain>
    </source>
</reference>
<dbReference type="PROSITE" id="PS50893">
    <property type="entry name" value="ABC_TRANSPORTER_2"/>
    <property type="match status" value="1"/>
</dbReference>
<evidence type="ECO:0000256" key="6">
    <source>
        <dbReference type="ARBA" id="ARBA00022840"/>
    </source>
</evidence>
<dbReference type="GO" id="GO:0005886">
    <property type="term" value="C:plasma membrane"/>
    <property type="evidence" value="ECO:0007669"/>
    <property type="project" value="UniProtKB-SubCell"/>
</dbReference>
<comment type="similarity">
    <text evidence="2">Belongs to the ABC transporter superfamily.</text>
</comment>
<keyword evidence="7" id="KW-0029">Amino-acid transport</keyword>
<evidence type="ECO:0000259" key="9">
    <source>
        <dbReference type="PROSITE" id="PS50893"/>
    </source>
</evidence>
<dbReference type="InterPro" id="IPR050086">
    <property type="entry name" value="MetN_ABC_transporter-like"/>
</dbReference>
<evidence type="ECO:0000256" key="4">
    <source>
        <dbReference type="ARBA" id="ARBA00022475"/>
    </source>
</evidence>
<keyword evidence="5" id="KW-0547">Nucleotide-binding</keyword>
<keyword evidence="3" id="KW-0813">Transport</keyword>
<comment type="subcellular location">
    <subcellularLocation>
        <location evidence="1">Cell membrane</location>
        <topology evidence="1">Peripheral membrane protein</topology>
    </subcellularLocation>
</comment>
<accession>G8QUA7</accession>
<gene>
    <name evidence="10" type="ordered locus">SpiGrapes_0214</name>
</gene>
<dbReference type="EMBL" id="CP003155">
    <property type="protein sequence ID" value="AEV28077.1"/>
    <property type="molecule type" value="Genomic_DNA"/>
</dbReference>
<organism evidence="10 11">
    <name type="scientific">Sphaerochaeta pleomorpha (strain ATCC BAA-1885 / DSM 22778 / Grapes)</name>
    <dbReference type="NCBI Taxonomy" id="158190"/>
    <lineage>
        <taxon>Bacteria</taxon>
        <taxon>Pseudomonadati</taxon>
        <taxon>Spirochaetota</taxon>
        <taxon>Spirochaetia</taxon>
        <taxon>Spirochaetales</taxon>
        <taxon>Sphaerochaetaceae</taxon>
        <taxon>Sphaerochaeta</taxon>
    </lineage>
</organism>
<proteinExistence type="inferred from homology"/>
<dbReference type="Proteomes" id="UP000005632">
    <property type="component" value="Chromosome"/>
</dbReference>
<dbReference type="KEGG" id="sgp:SpiGrapes_0214"/>
<evidence type="ECO:0000313" key="10">
    <source>
        <dbReference type="EMBL" id="AEV28077.1"/>
    </source>
</evidence>
<protein>
    <submittedName>
        <fullName evidence="10">ABC-type polar amino acid transport system, ATPase component</fullName>
    </submittedName>
</protein>
<dbReference type="FunFam" id="3.40.50.300:FF:000020">
    <property type="entry name" value="Amino acid ABC transporter ATP-binding component"/>
    <property type="match status" value="1"/>
</dbReference>
<dbReference type="PROSITE" id="PS00211">
    <property type="entry name" value="ABC_TRANSPORTER_1"/>
    <property type="match status" value="1"/>
</dbReference>
<keyword evidence="6" id="KW-0067">ATP-binding</keyword>
<evidence type="ECO:0000256" key="8">
    <source>
        <dbReference type="ARBA" id="ARBA00023136"/>
    </source>
</evidence>
<sequence length="244" mass="26971">MTEEIVRLENIHKQFGPLEVLKGIDFGMETGQKVVILGPSGSGKSTILRCINQLETFEKGAIYFRGLDIAGMKAKDLRRQVGMVFQRFNIFSHLNVLENLIEAPIQVKKTPRKEAVEHALALLDTVGLADKRQAMPSQLSGGQLQRVGIARALAMDPALLLFDEPTSALDPELVGEVLQVMRKVAKSGTSMIVVTHEMGFAQDVADRILFMDGGKILQDAPPKEFFKNPNCERVRNFVKTIGNV</sequence>
<dbReference type="GO" id="GO:0005524">
    <property type="term" value="F:ATP binding"/>
    <property type="evidence" value="ECO:0007669"/>
    <property type="project" value="UniProtKB-KW"/>
</dbReference>
<dbReference type="AlphaFoldDB" id="G8QUA7"/>
<dbReference type="InterPro" id="IPR030679">
    <property type="entry name" value="ABC_ATPase_HisP-typ"/>
</dbReference>
<dbReference type="RefSeq" id="WP_014268926.1">
    <property type="nucleotide sequence ID" value="NC_016633.1"/>
</dbReference>
<dbReference type="CDD" id="cd03262">
    <property type="entry name" value="ABC_HisP_GlnQ"/>
    <property type="match status" value="1"/>
</dbReference>
<dbReference type="STRING" id="158190.SpiGrapes_0214"/>
<dbReference type="InterPro" id="IPR003593">
    <property type="entry name" value="AAA+_ATPase"/>
</dbReference>
<dbReference type="InterPro" id="IPR027417">
    <property type="entry name" value="P-loop_NTPase"/>
</dbReference>
<dbReference type="InterPro" id="IPR017871">
    <property type="entry name" value="ABC_transporter-like_CS"/>
</dbReference>
<evidence type="ECO:0000256" key="3">
    <source>
        <dbReference type="ARBA" id="ARBA00022448"/>
    </source>
</evidence>
<dbReference type="PANTHER" id="PTHR43166:SF9">
    <property type="entry name" value="GLUTAMATE_ASPARTATE IMPORT ATP-BINDING PROTEIN GLTL"/>
    <property type="match status" value="1"/>
</dbReference>
<dbReference type="GO" id="GO:0016887">
    <property type="term" value="F:ATP hydrolysis activity"/>
    <property type="evidence" value="ECO:0007669"/>
    <property type="project" value="InterPro"/>
</dbReference>
<dbReference type="GO" id="GO:0015424">
    <property type="term" value="F:ABC-type amino acid transporter activity"/>
    <property type="evidence" value="ECO:0007669"/>
    <property type="project" value="InterPro"/>
</dbReference>
<dbReference type="Pfam" id="PF00005">
    <property type="entry name" value="ABC_tran"/>
    <property type="match status" value="1"/>
</dbReference>
<dbReference type="Gene3D" id="3.40.50.300">
    <property type="entry name" value="P-loop containing nucleotide triphosphate hydrolases"/>
    <property type="match status" value="1"/>
</dbReference>
<dbReference type="PANTHER" id="PTHR43166">
    <property type="entry name" value="AMINO ACID IMPORT ATP-BINDING PROTEIN"/>
    <property type="match status" value="1"/>
</dbReference>
<dbReference type="HOGENOM" id="CLU_000604_1_22_12"/>
<dbReference type="PIRSF" id="PIRSF039085">
    <property type="entry name" value="ABC_ATPase_HisP"/>
    <property type="match status" value="1"/>
</dbReference>
<keyword evidence="11" id="KW-1185">Reference proteome</keyword>
<dbReference type="SUPFAM" id="SSF52540">
    <property type="entry name" value="P-loop containing nucleoside triphosphate hydrolases"/>
    <property type="match status" value="1"/>
</dbReference>
<dbReference type="eggNOG" id="COG1126">
    <property type="taxonomic scope" value="Bacteria"/>
</dbReference>
<evidence type="ECO:0000256" key="1">
    <source>
        <dbReference type="ARBA" id="ARBA00004202"/>
    </source>
</evidence>
<evidence type="ECO:0000256" key="7">
    <source>
        <dbReference type="ARBA" id="ARBA00022970"/>
    </source>
</evidence>
<keyword evidence="8" id="KW-0472">Membrane</keyword>
<feature type="domain" description="ABC transporter" evidence="9">
    <location>
        <begin position="6"/>
        <end position="238"/>
    </location>
</feature>
<keyword evidence="4" id="KW-1003">Cell membrane</keyword>
<evidence type="ECO:0000256" key="5">
    <source>
        <dbReference type="ARBA" id="ARBA00022741"/>
    </source>
</evidence>
<evidence type="ECO:0000313" key="11">
    <source>
        <dbReference type="Proteomes" id="UP000005632"/>
    </source>
</evidence>
<dbReference type="InterPro" id="IPR003439">
    <property type="entry name" value="ABC_transporter-like_ATP-bd"/>
</dbReference>
<evidence type="ECO:0000256" key="2">
    <source>
        <dbReference type="ARBA" id="ARBA00005417"/>
    </source>
</evidence>
<dbReference type="SMART" id="SM00382">
    <property type="entry name" value="AAA"/>
    <property type="match status" value="1"/>
</dbReference>
<name>G8QUA7_SPHPG</name>